<sequence>MLSGHVVLAGGEPLRARIEHALHALTLPQPPVRLSRVTGDPVLAGAVVLARAMTRDTLLARIPQENP</sequence>
<evidence type="ECO:0000313" key="1">
    <source>
        <dbReference type="EMBL" id="MFC7615872.1"/>
    </source>
</evidence>
<protein>
    <recommendedName>
        <fullName evidence="3">ROK family protein</fullName>
    </recommendedName>
</protein>
<proteinExistence type="predicted"/>
<dbReference type="Proteomes" id="UP001596512">
    <property type="component" value="Unassembled WGS sequence"/>
</dbReference>
<organism evidence="1 2">
    <name type="scientific">Actinokineospora soli</name>
    <dbReference type="NCBI Taxonomy" id="1048753"/>
    <lineage>
        <taxon>Bacteria</taxon>
        <taxon>Bacillati</taxon>
        <taxon>Actinomycetota</taxon>
        <taxon>Actinomycetes</taxon>
        <taxon>Pseudonocardiales</taxon>
        <taxon>Pseudonocardiaceae</taxon>
        <taxon>Actinokineospora</taxon>
    </lineage>
</organism>
<evidence type="ECO:0000313" key="2">
    <source>
        <dbReference type="Proteomes" id="UP001596512"/>
    </source>
</evidence>
<dbReference type="EMBL" id="JBHTEY010000004">
    <property type="protein sequence ID" value="MFC7615872.1"/>
    <property type="molecule type" value="Genomic_DNA"/>
</dbReference>
<keyword evidence="2" id="KW-1185">Reference proteome</keyword>
<accession>A0ABW2TSL2</accession>
<name>A0ABW2TSL2_9PSEU</name>
<gene>
    <name evidence="1" type="ORF">ACFQV2_22665</name>
</gene>
<comment type="caution">
    <text evidence="1">The sequence shown here is derived from an EMBL/GenBank/DDBJ whole genome shotgun (WGS) entry which is preliminary data.</text>
</comment>
<reference evidence="2" key="1">
    <citation type="journal article" date="2019" name="Int. J. Syst. Evol. Microbiol.">
        <title>The Global Catalogue of Microorganisms (GCM) 10K type strain sequencing project: providing services to taxonomists for standard genome sequencing and annotation.</title>
        <authorList>
            <consortium name="The Broad Institute Genomics Platform"/>
            <consortium name="The Broad Institute Genome Sequencing Center for Infectious Disease"/>
            <person name="Wu L."/>
            <person name="Ma J."/>
        </authorList>
    </citation>
    <scope>NUCLEOTIDE SEQUENCE [LARGE SCALE GENOMIC DNA]</scope>
    <source>
        <strain evidence="2">JCM 17695</strain>
    </source>
</reference>
<evidence type="ECO:0008006" key="3">
    <source>
        <dbReference type="Google" id="ProtNLM"/>
    </source>
</evidence>